<evidence type="ECO:0008006" key="3">
    <source>
        <dbReference type="Google" id="ProtNLM"/>
    </source>
</evidence>
<comment type="caution">
    <text evidence="1">The sequence shown here is derived from an EMBL/GenBank/DDBJ whole genome shotgun (WGS) entry which is preliminary data.</text>
</comment>
<dbReference type="PATRIC" id="fig|1293598.4.peg.2329"/>
<reference evidence="1 2" key="1">
    <citation type="journal article" date="2015" name="Genome Announc.">
        <title>Expanding the biotechnology potential of lactobacilli through comparative genomics of 213 strains and associated genera.</title>
        <authorList>
            <person name="Sun Z."/>
            <person name="Harris H.M."/>
            <person name="McCann A."/>
            <person name="Guo C."/>
            <person name="Argimon S."/>
            <person name="Zhang W."/>
            <person name="Yang X."/>
            <person name="Jeffery I.B."/>
            <person name="Cooney J.C."/>
            <person name="Kagawa T.F."/>
            <person name="Liu W."/>
            <person name="Song Y."/>
            <person name="Salvetti E."/>
            <person name="Wrobel A."/>
            <person name="Rasinkangas P."/>
            <person name="Parkhill J."/>
            <person name="Rea M.C."/>
            <person name="O'Sullivan O."/>
            <person name="Ritari J."/>
            <person name="Douillard F.P."/>
            <person name="Paul Ross R."/>
            <person name="Yang R."/>
            <person name="Briner A.E."/>
            <person name="Felis G.E."/>
            <person name="de Vos W.M."/>
            <person name="Barrangou R."/>
            <person name="Klaenhammer T.R."/>
            <person name="Caufield P.W."/>
            <person name="Cui Y."/>
            <person name="Zhang H."/>
            <person name="O'Toole P.W."/>
        </authorList>
    </citation>
    <scope>NUCLEOTIDE SEQUENCE [LARGE SCALE GENOMIC DNA]</scope>
    <source>
        <strain evidence="1 2">DSM 24301</strain>
    </source>
</reference>
<accession>A0A0R2MP69</accession>
<dbReference type="Proteomes" id="UP000050969">
    <property type="component" value="Unassembled WGS sequence"/>
</dbReference>
<gene>
    <name evidence="1" type="ORF">IV56_GL002227</name>
</gene>
<dbReference type="Pfam" id="PF22752">
    <property type="entry name" value="DUF488-N3i"/>
    <property type="match status" value="1"/>
</dbReference>
<dbReference type="PANTHER" id="PTHR36849:SF1">
    <property type="entry name" value="CYTOPLASMIC PROTEIN"/>
    <property type="match status" value="1"/>
</dbReference>
<dbReference type="PANTHER" id="PTHR36849">
    <property type="entry name" value="CYTOPLASMIC PROTEIN-RELATED"/>
    <property type="match status" value="1"/>
</dbReference>
<proteinExistence type="predicted"/>
<dbReference type="InterPro" id="IPR052552">
    <property type="entry name" value="YeaO-like"/>
</dbReference>
<dbReference type="RefSeq" id="WP_054776686.1">
    <property type="nucleotide sequence ID" value="NZ_BBBX01000002.1"/>
</dbReference>
<dbReference type="AlphaFoldDB" id="A0A0R2MP69"/>
<dbReference type="EMBL" id="JQCE01000064">
    <property type="protein sequence ID" value="KRO15463.1"/>
    <property type="molecule type" value="Genomic_DNA"/>
</dbReference>
<sequence length="116" mass="13571">MQLLMERIYAQPQQAGFRVLVDRVWPRGIKKVDAHLDLWAKTIAPSTELRKWFNHDPEKFTEFKQRYLAELSTNPDWPAFRDTLQTQSQPIILLYGAKDEHNNQAVVLKDALTNAH</sequence>
<name>A0A0R2MP69_9LACO</name>
<dbReference type="OrthoDB" id="9790745at2"/>
<evidence type="ECO:0000313" key="2">
    <source>
        <dbReference type="Proteomes" id="UP000050969"/>
    </source>
</evidence>
<keyword evidence="2" id="KW-1185">Reference proteome</keyword>
<protein>
    <recommendedName>
        <fullName evidence="3">Uroporphyrin-III C-methyltransferase</fullName>
    </recommendedName>
</protein>
<organism evidence="1 2">
    <name type="scientific">Lacticaseibacillus saniviri JCM 17471 = DSM 24301</name>
    <dbReference type="NCBI Taxonomy" id="1293598"/>
    <lineage>
        <taxon>Bacteria</taxon>
        <taxon>Bacillati</taxon>
        <taxon>Bacillota</taxon>
        <taxon>Bacilli</taxon>
        <taxon>Lactobacillales</taxon>
        <taxon>Lactobacillaceae</taxon>
        <taxon>Lacticaseibacillus</taxon>
    </lineage>
</organism>
<dbReference type="STRING" id="1293598.IV56_GL002227"/>
<evidence type="ECO:0000313" key="1">
    <source>
        <dbReference type="EMBL" id="KRO15463.1"/>
    </source>
</evidence>